<keyword evidence="4" id="KW-1185">Reference proteome</keyword>
<feature type="transmembrane region" description="Helical" evidence="2">
    <location>
        <begin position="110"/>
        <end position="132"/>
    </location>
</feature>
<organism evidence="3 4">
    <name type="scientific">Seminavis robusta</name>
    <dbReference type="NCBI Taxonomy" id="568900"/>
    <lineage>
        <taxon>Eukaryota</taxon>
        <taxon>Sar</taxon>
        <taxon>Stramenopiles</taxon>
        <taxon>Ochrophyta</taxon>
        <taxon>Bacillariophyta</taxon>
        <taxon>Bacillariophyceae</taxon>
        <taxon>Bacillariophycidae</taxon>
        <taxon>Naviculales</taxon>
        <taxon>Naviculaceae</taxon>
        <taxon>Seminavis</taxon>
    </lineage>
</organism>
<dbReference type="Proteomes" id="UP001153069">
    <property type="component" value="Unassembled WGS sequence"/>
</dbReference>
<sequence>MNAPDLPAVNQHENNSAAVETEQDPMGDNNSHRFPDWLPEDMRHLKGPAVGPTDSMLDRRQETQELPNAQLVESPASAYLVYPVQENNGANEASLLRKCIPDTSTNSGKLLCLGIVFAIASVVTVVSVAAIVCTSGACTSEDDTPPMIFGQRSVEDLAWNVALMFTVAHDHRGFRRLHELTAEPKETLATPSCDNTIVD</sequence>
<evidence type="ECO:0000256" key="2">
    <source>
        <dbReference type="SAM" id="Phobius"/>
    </source>
</evidence>
<dbReference type="AlphaFoldDB" id="A0A9N8EZ00"/>
<proteinExistence type="predicted"/>
<accession>A0A9N8EZ00</accession>
<feature type="region of interest" description="Disordered" evidence="1">
    <location>
        <begin position="1"/>
        <end position="39"/>
    </location>
</feature>
<keyword evidence="2" id="KW-0812">Transmembrane</keyword>
<comment type="caution">
    <text evidence="3">The sequence shown here is derived from an EMBL/GenBank/DDBJ whole genome shotgun (WGS) entry which is preliminary data.</text>
</comment>
<name>A0A9N8EZ00_9STRA</name>
<evidence type="ECO:0000256" key="1">
    <source>
        <dbReference type="SAM" id="MobiDB-lite"/>
    </source>
</evidence>
<feature type="compositionally biased region" description="Basic and acidic residues" evidence="1">
    <location>
        <begin position="30"/>
        <end position="39"/>
    </location>
</feature>
<keyword evidence="2" id="KW-1133">Transmembrane helix</keyword>
<keyword evidence="2" id="KW-0472">Membrane</keyword>
<evidence type="ECO:0008006" key="5">
    <source>
        <dbReference type="Google" id="ProtNLM"/>
    </source>
</evidence>
<protein>
    <recommendedName>
        <fullName evidence="5">Transmembrane protein</fullName>
    </recommendedName>
</protein>
<reference evidence="3" key="1">
    <citation type="submission" date="2020-06" db="EMBL/GenBank/DDBJ databases">
        <authorList>
            <consortium name="Plant Systems Biology data submission"/>
        </authorList>
    </citation>
    <scope>NUCLEOTIDE SEQUENCE</scope>
    <source>
        <strain evidence="3">D6</strain>
    </source>
</reference>
<gene>
    <name evidence="3" type="ORF">SEMRO_2496_G329341.1</name>
</gene>
<evidence type="ECO:0000313" key="4">
    <source>
        <dbReference type="Proteomes" id="UP001153069"/>
    </source>
</evidence>
<dbReference type="EMBL" id="CAICTM010002494">
    <property type="protein sequence ID" value="CAB9529413.1"/>
    <property type="molecule type" value="Genomic_DNA"/>
</dbReference>
<evidence type="ECO:0000313" key="3">
    <source>
        <dbReference type="EMBL" id="CAB9529413.1"/>
    </source>
</evidence>